<feature type="region of interest" description="Disordered" evidence="10">
    <location>
        <begin position="264"/>
        <end position="298"/>
    </location>
</feature>
<keyword evidence="2" id="KW-0479">Metal-binding</keyword>
<dbReference type="Gene3D" id="1.20.1270.60">
    <property type="entry name" value="Arfaptin homology (AH) domain/BAR domain"/>
    <property type="match status" value="1"/>
</dbReference>
<feature type="region of interest" description="Disordered" evidence="10">
    <location>
        <begin position="711"/>
        <end position="730"/>
    </location>
</feature>
<dbReference type="PROSITE" id="PS50297">
    <property type="entry name" value="ANK_REP_REGION"/>
    <property type="match status" value="2"/>
</dbReference>
<evidence type="ECO:0000259" key="11">
    <source>
        <dbReference type="PROSITE" id="PS50003"/>
    </source>
</evidence>
<dbReference type="SUPFAM" id="SSF57863">
    <property type="entry name" value="ArfGap/RecO-like zinc finger"/>
    <property type="match status" value="1"/>
</dbReference>
<dbReference type="InterPro" id="IPR038508">
    <property type="entry name" value="ArfGAP_dom_sf"/>
</dbReference>
<accession>A0A803LCD8</accession>
<feature type="compositionally biased region" description="Polar residues" evidence="10">
    <location>
        <begin position="273"/>
        <end position="282"/>
    </location>
</feature>
<dbReference type="PROSITE" id="PS50088">
    <property type="entry name" value="ANK_REPEAT"/>
    <property type="match status" value="2"/>
</dbReference>
<name>A0A803LCD8_CHEQI</name>
<dbReference type="InterPro" id="IPR027267">
    <property type="entry name" value="AH/BAR_dom_sf"/>
</dbReference>
<feature type="region of interest" description="Disordered" evidence="10">
    <location>
        <begin position="460"/>
        <end position="508"/>
    </location>
</feature>
<dbReference type="Gene3D" id="1.25.40.20">
    <property type="entry name" value="Ankyrin repeat-containing domain"/>
    <property type="match status" value="1"/>
</dbReference>
<dbReference type="CDD" id="cd13250">
    <property type="entry name" value="PH_ACAP"/>
    <property type="match status" value="1"/>
</dbReference>
<dbReference type="InterPro" id="IPR035670">
    <property type="entry name" value="AGD1/2/3/4_BAR_plant"/>
</dbReference>
<evidence type="ECO:0000256" key="1">
    <source>
        <dbReference type="ARBA" id="ARBA00022468"/>
    </source>
</evidence>
<dbReference type="GO" id="GO:0008270">
    <property type="term" value="F:zinc ion binding"/>
    <property type="evidence" value="ECO:0007669"/>
    <property type="project" value="UniProtKB-KW"/>
</dbReference>
<dbReference type="SUPFAM" id="SSF103657">
    <property type="entry name" value="BAR/IMD domain-like"/>
    <property type="match status" value="1"/>
</dbReference>
<keyword evidence="6 8" id="KW-0040">ANK repeat</keyword>
<dbReference type="PANTHER" id="PTHR23180:SF160">
    <property type="entry name" value="ADP-RIBOSYLATION FACTOR GTPASE-ACTIVATING PROTEIN EFFECTOR PROTEIN 1"/>
    <property type="match status" value="1"/>
</dbReference>
<keyword evidence="7" id="KW-0175">Coiled coil</keyword>
<dbReference type="Gramene" id="AUR62009527-RA">
    <property type="protein sequence ID" value="AUR62009527-RA:cds"/>
    <property type="gene ID" value="AUR62009527"/>
</dbReference>
<reference evidence="13" key="1">
    <citation type="journal article" date="2017" name="Nature">
        <title>The genome of Chenopodium quinoa.</title>
        <authorList>
            <person name="Jarvis D.E."/>
            <person name="Ho Y.S."/>
            <person name="Lightfoot D.J."/>
            <person name="Schmoeckel S.M."/>
            <person name="Li B."/>
            <person name="Borm T.J.A."/>
            <person name="Ohyanagi H."/>
            <person name="Mineta K."/>
            <person name="Michell C.T."/>
            <person name="Saber N."/>
            <person name="Kharbatia N.M."/>
            <person name="Rupper R.R."/>
            <person name="Sharp A.R."/>
            <person name="Dally N."/>
            <person name="Boughton B.A."/>
            <person name="Woo Y.H."/>
            <person name="Gao G."/>
            <person name="Schijlen E.G.W.M."/>
            <person name="Guo X."/>
            <person name="Momin A.A."/>
            <person name="Negrao S."/>
            <person name="Al-Babili S."/>
            <person name="Gehring C."/>
            <person name="Roessner U."/>
            <person name="Jung C."/>
            <person name="Murphy K."/>
            <person name="Arold S.T."/>
            <person name="Gojobori T."/>
            <person name="van der Linden C.G."/>
            <person name="van Loo E.N."/>
            <person name="Jellen E.N."/>
            <person name="Maughan P.J."/>
            <person name="Tester M."/>
        </authorList>
    </citation>
    <scope>NUCLEOTIDE SEQUENCE [LARGE SCALE GENOMIC DNA]</scope>
    <source>
        <strain evidence="13">cv. PI 614886</strain>
    </source>
</reference>
<dbReference type="InterPro" id="IPR037278">
    <property type="entry name" value="ARFGAP/RecO"/>
</dbReference>
<evidence type="ECO:0000256" key="6">
    <source>
        <dbReference type="ARBA" id="ARBA00023043"/>
    </source>
</evidence>
<dbReference type="Proteomes" id="UP000596660">
    <property type="component" value="Unplaced"/>
</dbReference>
<keyword evidence="4 9" id="KW-0863">Zinc-finger</keyword>
<dbReference type="PROSITE" id="PS50115">
    <property type="entry name" value="ARFGAP"/>
    <property type="match status" value="1"/>
</dbReference>
<sequence>MGEGSKLDFLKLDDSPMFRTQFSDCSLRSGILTITYCGTMKVTSLNDKLRCVSLPHARFAKEGLGEGYDADVAFASALETFAGGNNDPIGVSFGGPIMAKFTIALREIGTYKEVLRSQVENLLNVKLLQFVNVDLYDVKEARKRFDKAAASYDQAREKFLSLKKSARKDTVASTEEELHTSRAQYDQARFNLVTSLSNVEAKKHYEFLESVSRSMDAHLHYFKQGYELLHQMEPFMKQILDYAEQSKQNSSNELTSLNEKMKEYKKQIDEQSRQSVNGSNDLSGVDCPQPFTKSTNKSVEEVMQSSANGKVQIIRQGYLFKRSSSLRADWKRRYFVLDSRGMLYYYRKPRSKASMATSRLSSPLHSSVDPGSVLGRWISSSHNNVVSSEEKSVARHTVNLLTSTIKLDAEQSDMRFCFRIISPVKTYTLQAENAADQMEWIEKIRGVIASLLSSQAIEGRLSSRDNQRDPVSMSDSGSSEGSSITDSSATEEGSSNSFGPRSFQQQRHSVRIEKPIDVLRKVTGNEKCADCGATGPDWASLNLGILICIECSGVHRNLGVHISKVRSLTLDVRVWEPSVISLFQSLGNVYANSVWEEFLHARNYSQIDERPVIFPKSEQHKPAFMKKPTPSDPVAVKELFIHAKYEEKVFVRKAKGNQNAFSVPQQMWESVRANNKQAVYHLIVCSEADVNAMHRQPSSAKSFIMPRARNSDETPLVRDADRGRAKSVDRTASRSLSSLIKGKDASRDNSLDGCSLLHLACQFTDVGMVELLLQYGANINAVDSRGRTPLHHCISERKTDIAKVLLMRGASGRTVDNIGKSAMQLALDLKINDADLMALLTDNNR</sequence>
<dbReference type="Gene3D" id="1.10.220.150">
    <property type="entry name" value="Arf GTPase activating protein"/>
    <property type="match status" value="1"/>
</dbReference>
<dbReference type="Pfam" id="PF01412">
    <property type="entry name" value="ArfGap"/>
    <property type="match status" value="1"/>
</dbReference>
<dbReference type="FunFam" id="1.10.220.150:FF:000019">
    <property type="entry name" value="ADP-ribosylation factor GTPase-activating protein AGD1"/>
    <property type="match status" value="1"/>
</dbReference>
<feature type="repeat" description="ANK" evidence="8">
    <location>
        <begin position="752"/>
        <end position="784"/>
    </location>
</feature>
<proteinExistence type="predicted"/>
<dbReference type="InterPro" id="IPR011993">
    <property type="entry name" value="PH-like_dom_sf"/>
</dbReference>
<evidence type="ECO:0000256" key="3">
    <source>
        <dbReference type="ARBA" id="ARBA00022737"/>
    </source>
</evidence>
<dbReference type="PRINTS" id="PR00405">
    <property type="entry name" value="REVINTRACTNG"/>
</dbReference>
<dbReference type="CDD" id="cd07606">
    <property type="entry name" value="BAR_SFC_plant"/>
    <property type="match status" value="1"/>
</dbReference>
<keyword evidence="14" id="KW-1185">Reference proteome</keyword>
<dbReference type="OMA" id="IMPRARN"/>
<dbReference type="PANTHER" id="PTHR23180">
    <property type="entry name" value="CENTAURIN/ARF"/>
    <property type="match status" value="1"/>
</dbReference>
<dbReference type="Pfam" id="PF00169">
    <property type="entry name" value="PH"/>
    <property type="match status" value="1"/>
</dbReference>
<feature type="compositionally biased region" description="Low complexity" evidence="10">
    <location>
        <begin position="472"/>
        <end position="488"/>
    </location>
</feature>
<feature type="repeat" description="ANK" evidence="8">
    <location>
        <begin position="785"/>
        <end position="817"/>
    </location>
</feature>
<keyword evidence="3" id="KW-0677">Repeat</keyword>
<protein>
    <submittedName>
        <fullName evidence="13">Uncharacterized protein</fullName>
    </submittedName>
</protein>
<dbReference type="InterPro" id="IPR002110">
    <property type="entry name" value="Ankyrin_rpt"/>
</dbReference>
<feature type="domain" description="PH" evidence="11">
    <location>
        <begin position="312"/>
        <end position="449"/>
    </location>
</feature>
<evidence type="ECO:0000256" key="4">
    <source>
        <dbReference type="ARBA" id="ARBA00022771"/>
    </source>
</evidence>
<evidence type="ECO:0000256" key="9">
    <source>
        <dbReference type="PROSITE-ProRule" id="PRU00288"/>
    </source>
</evidence>
<dbReference type="Gene3D" id="2.30.29.30">
    <property type="entry name" value="Pleckstrin-homology domain (PH domain)/Phosphotyrosine-binding domain (PTB)"/>
    <property type="match status" value="1"/>
</dbReference>
<reference evidence="13" key="2">
    <citation type="submission" date="2021-03" db="UniProtKB">
        <authorList>
            <consortium name="EnsemblPlants"/>
        </authorList>
    </citation>
    <scope>IDENTIFICATION</scope>
</reference>
<keyword evidence="5" id="KW-0862">Zinc</keyword>
<keyword evidence="1" id="KW-0343">GTPase activation</keyword>
<dbReference type="GO" id="GO:0005096">
    <property type="term" value="F:GTPase activator activity"/>
    <property type="evidence" value="ECO:0007669"/>
    <property type="project" value="UniProtKB-KW"/>
</dbReference>
<dbReference type="GO" id="GO:0005737">
    <property type="term" value="C:cytoplasm"/>
    <property type="evidence" value="ECO:0007669"/>
    <property type="project" value="InterPro"/>
</dbReference>
<dbReference type="PROSITE" id="PS50003">
    <property type="entry name" value="PH_DOMAIN"/>
    <property type="match status" value="1"/>
</dbReference>
<dbReference type="InterPro" id="IPR004148">
    <property type="entry name" value="BAR_dom"/>
</dbReference>
<dbReference type="AlphaFoldDB" id="A0A803LCD8"/>
<evidence type="ECO:0000256" key="10">
    <source>
        <dbReference type="SAM" id="MobiDB-lite"/>
    </source>
</evidence>
<dbReference type="SUPFAM" id="SSF48403">
    <property type="entry name" value="Ankyrin repeat"/>
    <property type="match status" value="1"/>
</dbReference>
<dbReference type="InterPro" id="IPR045258">
    <property type="entry name" value="ACAP1/2/3-like"/>
</dbReference>
<dbReference type="SMART" id="SM00105">
    <property type="entry name" value="ArfGap"/>
    <property type="match status" value="1"/>
</dbReference>
<evidence type="ECO:0000256" key="8">
    <source>
        <dbReference type="PROSITE-ProRule" id="PRU00023"/>
    </source>
</evidence>
<dbReference type="CDD" id="cd08204">
    <property type="entry name" value="ArfGap"/>
    <property type="match status" value="1"/>
</dbReference>
<evidence type="ECO:0000313" key="14">
    <source>
        <dbReference type="Proteomes" id="UP000596660"/>
    </source>
</evidence>
<evidence type="ECO:0000259" key="12">
    <source>
        <dbReference type="PROSITE" id="PS50115"/>
    </source>
</evidence>
<dbReference type="SUPFAM" id="SSF50729">
    <property type="entry name" value="PH domain-like"/>
    <property type="match status" value="1"/>
</dbReference>
<dbReference type="SMART" id="SM00721">
    <property type="entry name" value="BAR"/>
    <property type="match status" value="1"/>
</dbReference>
<evidence type="ECO:0000313" key="13">
    <source>
        <dbReference type="EnsemblPlants" id="AUR62009527-RA:cds"/>
    </source>
</evidence>
<feature type="domain" description="Arf-GAP" evidence="12">
    <location>
        <begin position="513"/>
        <end position="658"/>
    </location>
</feature>
<organism evidence="13 14">
    <name type="scientific">Chenopodium quinoa</name>
    <name type="common">Quinoa</name>
    <dbReference type="NCBI Taxonomy" id="63459"/>
    <lineage>
        <taxon>Eukaryota</taxon>
        <taxon>Viridiplantae</taxon>
        <taxon>Streptophyta</taxon>
        <taxon>Embryophyta</taxon>
        <taxon>Tracheophyta</taxon>
        <taxon>Spermatophyta</taxon>
        <taxon>Magnoliopsida</taxon>
        <taxon>eudicotyledons</taxon>
        <taxon>Gunneridae</taxon>
        <taxon>Pentapetalae</taxon>
        <taxon>Caryophyllales</taxon>
        <taxon>Chenopodiaceae</taxon>
        <taxon>Chenopodioideae</taxon>
        <taxon>Atripliceae</taxon>
        <taxon>Chenopodium</taxon>
    </lineage>
</organism>
<evidence type="ECO:0000256" key="5">
    <source>
        <dbReference type="ARBA" id="ARBA00022833"/>
    </source>
</evidence>
<dbReference type="SMART" id="SM00233">
    <property type="entry name" value="PH"/>
    <property type="match status" value="1"/>
</dbReference>
<dbReference type="SMART" id="SM00248">
    <property type="entry name" value="ANK"/>
    <property type="match status" value="2"/>
</dbReference>
<dbReference type="EnsemblPlants" id="AUR62009527-RA">
    <property type="protein sequence ID" value="AUR62009527-RA:cds"/>
    <property type="gene ID" value="AUR62009527"/>
</dbReference>
<dbReference type="Pfam" id="PF16746">
    <property type="entry name" value="BAR_3"/>
    <property type="match status" value="1"/>
</dbReference>
<evidence type="ECO:0000256" key="7">
    <source>
        <dbReference type="ARBA" id="ARBA00023054"/>
    </source>
</evidence>
<dbReference type="InterPro" id="IPR001164">
    <property type="entry name" value="ArfGAP_dom"/>
</dbReference>
<dbReference type="InterPro" id="IPR001849">
    <property type="entry name" value="PH_domain"/>
</dbReference>
<dbReference type="Pfam" id="PF12796">
    <property type="entry name" value="Ank_2"/>
    <property type="match status" value="1"/>
</dbReference>
<feature type="compositionally biased region" description="Polar residues" evidence="10">
    <location>
        <begin position="490"/>
        <end position="507"/>
    </location>
</feature>
<evidence type="ECO:0000256" key="2">
    <source>
        <dbReference type="ARBA" id="ARBA00022723"/>
    </source>
</evidence>
<dbReference type="InterPro" id="IPR036770">
    <property type="entry name" value="Ankyrin_rpt-contain_sf"/>
</dbReference>